<feature type="domain" description="Histone deacetylase" evidence="3">
    <location>
        <begin position="10"/>
        <end position="69"/>
    </location>
</feature>
<dbReference type="InterPro" id="IPR023696">
    <property type="entry name" value="Ureohydrolase_dom_sf"/>
</dbReference>
<dbReference type="GO" id="GO:0005634">
    <property type="term" value="C:nucleus"/>
    <property type="evidence" value="ECO:0007669"/>
    <property type="project" value="TreeGrafter"/>
</dbReference>
<organism evidence="4 5">
    <name type="scientific">Panicum virgatum</name>
    <name type="common">Blackwell switchgrass</name>
    <dbReference type="NCBI Taxonomy" id="38727"/>
    <lineage>
        <taxon>Eukaryota</taxon>
        <taxon>Viridiplantae</taxon>
        <taxon>Streptophyta</taxon>
        <taxon>Embryophyta</taxon>
        <taxon>Tracheophyta</taxon>
        <taxon>Spermatophyta</taxon>
        <taxon>Magnoliopsida</taxon>
        <taxon>Liliopsida</taxon>
        <taxon>Poales</taxon>
        <taxon>Poaceae</taxon>
        <taxon>PACMAD clade</taxon>
        <taxon>Panicoideae</taxon>
        <taxon>Panicodae</taxon>
        <taxon>Paniceae</taxon>
        <taxon>Panicinae</taxon>
        <taxon>Panicum</taxon>
        <taxon>Panicum sect. Hiantes</taxon>
    </lineage>
</organism>
<feature type="compositionally biased region" description="Basic and acidic residues" evidence="2">
    <location>
        <begin position="80"/>
        <end position="91"/>
    </location>
</feature>
<feature type="region of interest" description="Disordered" evidence="2">
    <location>
        <begin position="66"/>
        <end position="95"/>
    </location>
</feature>
<dbReference type="EMBL" id="CM029045">
    <property type="protein sequence ID" value="KAG2598690.1"/>
    <property type="molecule type" value="Genomic_DNA"/>
</dbReference>
<gene>
    <name evidence="4" type="ORF">PVAP13_5KG406500</name>
</gene>
<reference evidence="4" key="1">
    <citation type="submission" date="2020-05" db="EMBL/GenBank/DDBJ databases">
        <title>WGS assembly of Panicum virgatum.</title>
        <authorList>
            <person name="Lovell J.T."/>
            <person name="Jenkins J."/>
            <person name="Shu S."/>
            <person name="Juenger T.E."/>
            <person name="Schmutz J."/>
        </authorList>
    </citation>
    <scope>NUCLEOTIDE SEQUENCE</scope>
    <source>
        <strain evidence="4">AP13</strain>
    </source>
</reference>
<dbReference type="InterPro" id="IPR037138">
    <property type="entry name" value="His_deacetylse_dom_sf"/>
</dbReference>
<dbReference type="InterPro" id="IPR000286">
    <property type="entry name" value="HDACs"/>
</dbReference>
<dbReference type="SUPFAM" id="SSF52768">
    <property type="entry name" value="Arginase/deacetylase"/>
    <property type="match status" value="1"/>
</dbReference>
<evidence type="ECO:0000313" key="5">
    <source>
        <dbReference type="Proteomes" id="UP000823388"/>
    </source>
</evidence>
<keyword evidence="5" id="KW-1185">Reference proteome</keyword>
<dbReference type="PANTHER" id="PTHR10625:SF6">
    <property type="entry name" value="HISTONE DEACETYLASE"/>
    <property type="match status" value="1"/>
</dbReference>
<dbReference type="PRINTS" id="PR01270">
    <property type="entry name" value="HDASUPER"/>
</dbReference>
<protein>
    <recommendedName>
        <fullName evidence="3">Histone deacetylase domain-containing protein</fullName>
    </recommendedName>
</protein>
<evidence type="ECO:0000256" key="1">
    <source>
        <dbReference type="ARBA" id="ARBA00001947"/>
    </source>
</evidence>
<dbReference type="Proteomes" id="UP000823388">
    <property type="component" value="Chromosome 5K"/>
</dbReference>
<name>A0A8T0SJM7_PANVG</name>
<accession>A0A8T0SJM7</accession>
<dbReference type="AlphaFoldDB" id="A0A8T0SJM7"/>
<evidence type="ECO:0000313" key="4">
    <source>
        <dbReference type="EMBL" id="KAG2598690.1"/>
    </source>
</evidence>
<dbReference type="GO" id="GO:0040029">
    <property type="term" value="P:epigenetic regulation of gene expression"/>
    <property type="evidence" value="ECO:0007669"/>
    <property type="project" value="TreeGrafter"/>
</dbReference>
<dbReference type="Gene3D" id="3.40.800.20">
    <property type="entry name" value="Histone deacetylase domain"/>
    <property type="match status" value="1"/>
</dbReference>
<evidence type="ECO:0000256" key="2">
    <source>
        <dbReference type="SAM" id="MobiDB-lite"/>
    </source>
</evidence>
<dbReference type="InterPro" id="IPR023801">
    <property type="entry name" value="His_deacetylse_dom"/>
</dbReference>
<comment type="caution">
    <text evidence="4">The sequence shown here is derived from an EMBL/GenBank/DDBJ whole genome shotgun (WGS) entry which is preliminary data.</text>
</comment>
<dbReference type="PANTHER" id="PTHR10625">
    <property type="entry name" value="HISTONE DEACETYLASE HDAC1-RELATED"/>
    <property type="match status" value="1"/>
</dbReference>
<dbReference type="Pfam" id="PF00850">
    <property type="entry name" value="Hist_deacetyl"/>
    <property type="match status" value="1"/>
</dbReference>
<proteinExistence type="predicted"/>
<dbReference type="GO" id="GO:0004407">
    <property type="term" value="F:histone deacetylase activity"/>
    <property type="evidence" value="ECO:0007669"/>
    <property type="project" value="TreeGrafter"/>
</dbReference>
<comment type="cofactor">
    <cofactor evidence="1">
        <name>Zn(2+)</name>
        <dbReference type="ChEBI" id="CHEBI:29105"/>
    </cofactor>
</comment>
<sequence length="338" mass="39034">MRYWRKLKCRDKVSGFCSVNDIVLAIDELVGHFRRVLYVDIDVHHGDGVETAFVGSNRVMTVSFHQHTEGARRRRGLPAPHRERADEEGHGRRGVPPAVQAHYEQVLAAGGGDHDAVRRRLALRRQARPTEPVHLRPRPARWLFAEFQHAAAAPRRWRVHHQPRRRLLLLRDGGCHRQGKKITDDIPAHCYDGYYQGQGYKLQYPVDKNLNNDNTESYVTRIKCAVLRNLCELEAAPSIEFKQPAGGSIDTEALLHKRPPREDDDHMEKLHHRCGEMEERGFFMDLGKQQLDLVKDDSGAHRHAHRLEPVKKHRSRKLHIQYHAHDRALCSNLSLNHL</sequence>
<evidence type="ECO:0000259" key="3">
    <source>
        <dbReference type="Pfam" id="PF00850"/>
    </source>
</evidence>